<evidence type="ECO:0000313" key="1">
    <source>
        <dbReference type="EMBL" id="CAE6437559.1"/>
    </source>
</evidence>
<sequence length="222" mass="25347">MGSTLMSIPTRASAHFISIGKQLYSIASDREKYSAFLNDVYHHAPRQAIALLRPWTSKPSHMLKPYVAWVKYMYIYDIADQDHASLVESAAWVEVRGASNNRMRSMNRNKTNEVMRVYCKNGSDRPANLSIGLLKGDSIYQHYEPICLWTGVEPGSDILAHFMPRVSAYVTRDYKVNEMLHNQVEADAIWTQNIDEVDDVTGWNLTENPNTGQFSIERADAW</sequence>
<accession>A0A8H3AMS4</accession>
<dbReference type="Proteomes" id="UP000663846">
    <property type="component" value="Unassembled WGS sequence"/>
</dbReference>
<proteinExistence type="predicted"/>
<evidence type="ECO:0000313" key="2">
    <source>
        <dbReference type="Proteomes" id="UP000663846"/>
    </source>
</evidence>
<dbReference type="EMBL" id="CAJMWS010000358">
    <property type="protein sequence ID" value="CAE6437559.1"/>
    <property type="molecule type" value="Genomic_DNA"/>
</dbReference>
<comment type="caution">
    <text evidence="1">The sequence shown here is derived from an EMBL/GenBank/DDBJ whole genome shotgun (WGS) entry which is preliminary data.</text>
</comment>
<organism evidence="1 2">
    <name type="scientific">Rhizoctonia solani</name>
    <dbReference type="NCBI Taxonomy" id="456999"/>
    <lineage>
        <taxon>Eukaryota</taxon>
        <taxon>Fungi</taxon>
        <taxon>Dikarya</taxon>
        <taxon>Basidiomycota</taxon>
        <taxon>Agaricomycotina</taxon>
        <taxon>Agaricomycetes</taxon>
        <taxon>Cantharellales</taxon>
        <taxon>Ceratobasidiaceae</taxon>
        <taxon>Rhizoctonia</taxon>
    </lineage>
</organism>
<protein>
    <submittedName>
        <fullName evidence="1">Uncharacterized protein</fullName>
    </submittedName>
</protein>
<reference evidence="1" key="1">
    <citation type="submission" date="2021-01" db="EMBL/GenBank/DDBJ databases">
        <authorList>
            <person name="Kaushik A."/>
        </authorList>
    </citation>
    <scope>NUCLEOTIDE SEQUENCE</scope>
    <source>
        <strain evidence="1">AG1-1C</strain>
    </source>
</reference>
<gene>
    <name evidence="1" type="ORF">RDB_LOCUS122962</name>
</gene>
<name>A0A8H3AMS4_9AGAM</name>
<dbReference type="AlphaFoldDB" id="A0A8H3AMS4"/>